<evidence type="ECO:0000313" key="2">
    <source>
        <dbReference type="EMBL" id="GAA1951773.1"/>
    </source>
</evidence>
<organism evidence="2 3">
    <name type="scientific">Microbacterium deminutum</name>
    <dbReference type="NCBI Taxonomy" id="344164"/>
    <lineage>
        <taxon>Bacteria</taxon>
        <taxon>Bacillati</taxon>
        <taxon>Actinomycetota</taxon>
        <taxon>Actinomycetes</taxon>
        <taxon>Micrococcales</taxon>
        <taxon>Microbacteriaceae</taxon>
        <taxon>Microbacterium</taxon>
    </lineage>
</organism>
<gene>
    <name evidence="2" type="ORF">GCM10009776_12150</name>
</gene>
<comment type="caution">
    <text evidence="2">The sequence shown here is derived from an EMBL/GenBank/DDBJ whole genome shotgun (WGS) entry which is preliminary data.</text>
</comment>
<feature type="compositionally biased region" description="Basic and acidic residues" evidence="1">
    <location>
        <begin position="29"/>
        <end position="40"/>
    </location>
</feature>
<feature type="compositionally biased region" description="Polar residues" evidence="1">
    <location>
        <begin position="51"/>
        <end position="62"/>
    </location>
</feature>
<evidence type="ECO:0000313" key="3">
    <source>
        <dbReference type="Proteomes" id="UP001499933"/>
    </source>
</evidence>
<sequence length="83" mass="8402">MDAAAEGKSIMPKGPAPPGVLSGAAPEAAQRRAPADHPARELPVPAASQGDFPTTRGSSTWAWPTPTRDGEAEPGQSCIAAPM</sequence>
<keyword evidence="3" id="KW-1185">Reference proteome</keyword>
<name>A0ABN2QGY9_9MICO</name>
<evidence type="ECO:0000256" key="1">
    <source>
        <dbReference type="SAM" id="MobiDB-lite"/>
    </source>
</evidence>
<proteinExistence type="predicted"/>
<reference evidence="2 3" key="1">
    <citation type="journal article" date="2019" name="Int. J. Syst. Evol. Microbiol.">
        <title>The Global Catalogue of Microorganisms (GCM) 10K type strain sequencing project: providing services to taxonomists for standard genome sequencing and annotation.</title>
        <authorList>
            <consortium name="The Broad Institute Genomics Platform"/>
            <consortium name="The Broad Institute Genome Sequencing Center for Infectious Disease"/>
            <person name="Wu L."/>
            <person name="Ma J."/>
        </authorList>
    </citation>
    <scope>NUCLEOTIDE SEQUENCE [LARGE SCALE GENOMIC DNA]</scope>
    <source>
        <strain evidence="2 3">JCM 14901</strain>
    </source>
</reference>
<feature type="region of interest" description="Disordered" evidence="1">
    <location>
        <begin position="1"/>
        <end position="83"/>
    </location>
</feature>
<dbReference type="Proteomes" id="UP001499933">
    <property type="component" value="Unassembled WGS sequence"/>
</dbReference>
<protein>
    <submittedName>
        <fullName evidence="2">Uncharacterized protein</fullName>
    </submittedName>
</protein>
<accession>A0ABN2QGY9</accession>
<dbReference type="EMBL" id="BAAAOG010000001">
    <property type="protein sequence ID" value="GAA1951773.1"/>
    <property type="molecule type" value="Genomic_DNA"/>
</dbReference>